<protein>
    <submittedName>
        <fullName evidence="1">Uncharacterized protein</fullName>
    </submittedName>
</protein>
<reference evidence="1" key="1">
    <citation type="submission" date="2023-10" db="EMBL/GenBank/DDBJ databases">
        <authorList>
            <person name="Rodriguez Cubillos JULIANA M."/>
            <person name="De Vega J."/>
        </authorList>
    </citation>
    <scope>NUCLEOTIDE SEQUENCE</scope>
</reference>
<dbReference type="Proteomes" id="UP001177021">
    <property type="component" value="Unassembled WGS sequence"/>
</dbReference>
<dbReference type="EMBL" id="CASHSV030000002">
    <property type="protein sequence ID" value="CAJ2635931.1"/>
    <property type="molecule type" value="Genomic_DNA"/>
</dbReference>
<evidence type="ECO:0000313" key="1">
    <source>
        <dbReference type="EMBL" id="CAJ2635931.1"/>
    </source>
</evidence>
<evidence type="ECO:0000313" key="2">
    <source>
        <dbReference type="Proteomes" id="UP001177021"/>
    </source>
</evidence>
<sequence>MIGCLIYLLATRPDMTFAVCLAARYMERPTEMHVVVVKRIMRYLKGTMKFGMLYKCKNSTELTLQGWSDSDYAGDHDDRKSTSGYVFTLGESAICWSSKKQPIVTLSTTEAEFVSAASCACQCLWLKNVLDHLHIEQNGCIIVKCDNSSTIKLSKNPIMHGRSKHIDVRFHFLRDLSKDGVIEFQFCKSQEQLADIMTKPLKLDSFCRLRERIGMCEFQK</sequence>
<comment type="caution">
    <text evidence="1">The sequence shown here is derived from an EMBL/GenBank/DDBJ whole genome shotgun (WGS) entry which is preliminary data.</text>
</comment>
<gene>
    <name evidence="1" type="ORF">MILVUS5_LOCUS6521</name>
</gene>
<name>A0ACB0ITR7_TRIPR</name>
<organism evidence="1 2">
    <name type="scientific">Trifolium pratense</name>
    <name type="common">Red clover</name>
    <dbReference type="NCBI Taxonomy" id="57577"/>
    <lineage>
        <taxon>Eukaryota</taxon>
        <taxon>Viridiplantae</taxon>
        <taxon>Streptophyta</taxon>
        <taxon>Embryophyta</taxon>
        <taxon>Tracheophyta</taxon>
        <taxon>Spermatophyta</taxon>
        <taxon>Magnoliopsida</taxon>
        <taxon>eudicotyledons</taxon>
        <taxon>Gunneridae</taxon>
        <taxon>Pentapetalae</taxon>
        <taxon>rosids</taxon>
        <taxon>fabids</taxon>
        <taxon>Fabales</taxon>
        <taxon>Fabaceae</taxon>
        <taxon>Papilionoideae</taxon>
        <taxon>50 kb inversion clade</taxon>
        <taxon>NPAAA clade</taxon>
        <taxon>Hologalegina</taxon>
        <taxon>IRL clade</taxon>
        <taxon>Trifolieae</taxon>
        <taxon>Trifolium</taxon>
    </lineage>
</organism>
<keyword evidence="2" id="KW-1185">Reference proteome</keyword>
<proteinExistence type="predicted"/>
<accession>A0ACB0ITR7</accession>